<dbReference type="InterPro" id="IPR013766">
    <property type="entry name" value="Thioredoxin_domain"/>
</dbReference>
<dbReference type="PANTHER" id="PTHR42852:SF17">
    <property type="entry name" value="THIOREDOXIN-LIKE PROTEIN HI_1115"/>
    <property type="match status" value="1"/>
</dbReference>
<evidence type="ECO:0000259" key="5">
    <source>
        <dbReference type="PROSITE" id="PS51352"/>
    </source>
</evidence>
<evidence type="ECO:0000256" key="2">
    <source>
        <dbReference type="ARBA" id="ARBA00022748"/>
    </source>
</evidence>
<keyword evidence="4" id="KW-0732">Signal</keyword>
<keyword evidence="7" id="KW-1185">Reference proteome</keyword>
<evidence type="ECO:0000313" key="7">
    <source>
        <dbReference type="Proteomes" id="UP001162030"/>
    </source>
</evidence>
<keyword evidence="2" id="KW-0201">Cytochrome c-type biogenesis</keyword>
<accession>A0ABM9HZN4</accession>
<dbReference type="PANTHER" id="PTHR42852">
    <property type="entry name" value="THIOL:DISULFIDE INTERCHANGE PROTEIN DSBE"/>
    <property type="match status" value="1"/>
</dbReference>
<dbReference type="InterPro" id="IPR050553">
    <property type="entry name" value="Thioredoxin_ResA/DsbE_sf"/>
</dbReference>
<feature type="signal peptide" evidence="4">
    <location>
        <begin position="1"/>
        <end position="20"/>
    </location>
</feature>
<sequence>MKRHLLSILLLLGSSASVHAVQQGMSVPECPAVLPGNSEKLNLGAYQGKVLLIDFWATWCPPCKKSMPFFNGLRNQHLKDGFEVVAINVDENTEDALRYLEAHPVNYVTAFDSSGECPRIFDVKAMPSSYLVDRQGKVRVVHLGYRDEDQDFLRKQVNTLLGE</sequence>
<dbReference type="Gene3D" id="3.40.30.10">
    <property type="entry name" value="Glutaredoxin"/>
    <property type="match status" value="1"/>
</dbReference>
<dbReference type="InterPro" id="IPR036249">
    <property type="entry name" value="Thioredoxin-like_sf"/>
</dbReference>
<dbReference type="Proteomes" id="UP001162030">
    <property type="component" value="Chromosome"/>
</dbReference>
<comment type="subcellular location">
    <subcellularLocation>
        <location evidence="1">Cell envelope</location>
    </subcellularLocation>
</comment>
<dbReference type="RefSeq" id="WP_317963767.1">
    <property type="nucleotide sequence ID" value="NZ_OX458333.1"/>
</dbReference>
<feature type="domain" description="Thioredoxin" evidence="5">
    <location>
        <begin position="18"/>
        <end position="162"/>
    </location>
</feature>
<feature type="chain" id="PRO_5047045290" evidence="4">
    <location>
        <begin position="21"/>
        <end position="163"/>
    </location>
</feature>
<organism evidence="6 7">
    <name type="scientific">Methylocaldum szegediense</name>
    <dbReference type="NCBI Taxonomy" id="73780"/>
    <lineage>
        <taxon>Bacteria</taxon>
        <taxon>Pseudomonadati</taxon>
        <taxon>Pseudomonadota</taxon>
        <taxon>Gammaproteobacteria</taxon>
        <taxon>Methylococcales</taxon>
        <taxon>Methylococcaceae</taxon>
        <taxon>Methylocaldum</taxon>
    </lineage>
</organism>
<dbReference type="SUPFAM" id="SSF52833">
    <property type="entry name" value="Thioredoxin-like"/>
    <property type="match status" value="1"/>
</dbReference>
<name>A0ABM9HZN4_9GAMM</name>
<evidence type="ECO:0000256" key="3">
    <source>
        <dbReference type="ARBA" id="ARBA00023284"/>
    </source>
</evidence>
<protein>
    <submittedName>
        <fullName evidence="6">Cytochrome c biogenesis protein CcmG, thiol:disulfide interchange protein DsbE</fullName>
    </submittedName>
</protein>
<gene>
    <name evidence="6" type="ORF">MSZNOR_1288</name>
</gene>
<evidence type="ECO:0000313" key="6">
    <source>
        <dbReference type="EMBL" id="CAI8784690.1"/>
    </source>
</evidence>
<keyword evidence="3" id="KW-0676">Redox-active center</keyword>
<evidence type="ECO:0000256" key="1">
    <source>
        <dbReference type="ARBA" id="ARBA00004196"/>
    </source>
</evidence>
<proteinExistence type="predicted"/>
<reference evidence="6 7" key="1">
    <citation type="submission" date="2023-03" db="EMBL/GenBank/DDBJ databases">
        <authorList>
            <person name="Pearce D."/>
        </authorList>
    </citation>
    <scope>NUCLEOTIDE SEQUENCE [LARGE SCALE GENOMIC DNA]</scope>
    <source>
        <strain evidence="6">Msz</strain>
    </source>
</reference>
<evidence type="ECO:0000256" key="4">
    <source>
        <dbReference type="SAM" id="SignalP"/>
    </source>
</evidence>
<dbReference type="CDD" id="cd02966">
    <property type="entry name" value="TlpA_like_family"/>
    <property type="match status" value="1"/>
</dbReference>
<dbReference type="InterPro" id="IPR017937">
    <property type="entry name" value="Thioredoxin_CS"/>
</dbReference>
<dbReference type="EMBL" id="OX458333">
    <property type="protein sequence ID" value="CAI8784690.1"/>
    <property type="molecule type" value="Genomic_DNA"/>
</dbReference>
<dbReference type="PROSITE" id="PS00194">
    <property type="entry name" value="THIOREDOXIN_1"/>
    <property type="match status" value="1"/>
</dbReference>
<dbReference type="InterPro" id="IPR013740">
    <property type="entry name" value="Redoxin"/>
</dbReference>
<dbReference type="Pfam" id="PF08534">
    <property type="entry name" value="Redoxin"/>
    <property type="match status" value="1"/>
</dbReference>
<dbReference type="PROSITE" id="PS51352">
    <property type="entry name" value="THIOREDOXIN_2"/>
    <property type="match status" value="1"/>
</dbReference>